<sequence>MNAIPIGIAVIINNEIFDGEFEDRTGTHIDAEKLNKLWTDLKFEVDYHYNLTAAQMIQTACDIARLDHTKYDSLVFCVLTHGANGVLYGKDENFVHTQQIIDLYLSSRCPTLAGKPKLFFIQACQGTNTQEGLKLSTDTTNIYPDNYHREIIPNEADFLTRSHSNNDKSEQRCKGEIISRWQQHLHTDSYIQLNIMKNFEAQVLIADKSNGLKTTLKIWSLHIKKVFIKSNRVIEFLRSNI</sequence>
<dbReference type="GO" id="GO:0006508">
    <property type="term" value="P:proteolysis"/>
    <property type="evidence" value="ECO:0007669"/>
    <property type="project" value="UniProtKB-KW"/>
</dbReference>
<keyword evidence="4 8" id="KW-0378">Hydrolase</keyword>
<gene>
    <name evidence="8" type="ORF">MEDL_58128</name>
</gene>
<dbReference type="PROSITE" id="PS01121">
    <property type="entry name" value="CASPASE_HIS"/>
    <property type="match status" value="1"/>
</dbReference>
<dbReference type="Pfam" id="PF00656">
    <property type="entry name" value="Peptidase_C14"/>
    <property type="match status" value="1"/>
</dbReference>
<dbReference type="InterPro" id="IPR015917">
    <property type="entry name" value="Pept_C14A"/>
</dbReference>
<organism evidence="8 9">
    <name type="scientific">Mytilus edulis</name>
    <name type="common">Blue mussel</name>
    <dbReference type="NCBI Taxonomy" id="6550"/>
    <lineage>
        <taxon>Eukaryota</taxon>
        <taxon>Metazoa</taxon>
        <taxon>Spiralia</taxon>
        <taxon>Lophotrochozoa</taxon>
        <taxon>Mollusca</taxon>
        <taxon>Bivalvia</taxon>
        <taxon>Autobranchia</taxon>
        <taxon>Pteriomorphia</taxon>
        <taxon>Mytilida</taxon>
        <taxon>Mytiloidea</taxon>
        <taxon>Mytilidae</taxon>
        <taxon>Mytilinae</taxon>
        <taxon>Mytilus</taxon>
    </lineage>
</organism>
<comment type="caution">
    <text evidence="8">The sequence shown here is derived from an EMBL/GenBank/DDBJ whole genome shotgun (WGS) entry which is preliminary data.</text>
</comment>
<dbReference type="SUPFAM" id="SSF52129">
    <property type="entry name" value="Caspase-like"/>
    <property type="match status" value="1"/>
</dbReference>
<evidence type="ECO:0000313" key="9">
    <source>
        <dbReference type="Proteomes" id="UP000683360"/>
    </source>
</evidence>
<keyword evidence="2" id="KW-0645">Protease</keyword>
<evidence type="ECO:0000313" key="8">
    <source>
        <dbReference type="EMBL" id="CAG2246135.1"/>
    </source>
</evidence>
<dbReference type="PRINTS" id="PR00376">
    <property type="entry name" value="IL1BCENZYME"/>
</dbReference>
<comment type="similarity">
    <text evidence="1">Belongs to the peptidase C14A family.</text>
</comment>
<evidence type="ECO:0000256" key="3">
    <source>
        <dbReference type="ARBA" id="ARBA00022703"/>
    </source>
</evidence>
<name>A0A8S3UTR4_MYTED</name>
<dbReference type="EC" id="3.4.22.61" evidence="8"/>
<evidence type="ECO:0000256" key="2">
    <source>
        <dbReference type="ARBA" id="ARBA00022670"/>
    </source>
</evidence>
<keyword evidence="5" id="KW-0788">Thiol protease</keyword>
<evidence type="ECO:0000256" key="5">
    <source>
        <dbReference type="ARBA" id="ARBA00022807"/>
    </source>
</evidence>
<dbReference type="PANTHER" id="PTHR48169:SF7">
    <property type="entry name" value="CASPASE 10"/>
    <property type="match status" value="1"/>
</dbReference>
<dbReference type="PANTHER" id="PTHR48169">
    <property type="entry name" value="DED DOMAIN-CONTAINING PROTEIN"/>
    <property type="match status" value="1"/>
</dbReference>
<evidence type="ECO:0000256" key="1">
    <source>
        <dbReference type="ARBA" id="ARBA00010134"/>
    </source>
</evidence>
<dbReference type="PROSITE" id="PS01122">
    <property type="entry name" value="CASPASE_CYS"/>
    <property type="match status" value="1"/>
</dbReference>
<evidence type="ECO:0000256" key="4">
    <source>
        <dbReference type="ARBA" id="ARBA00022801"/>
    </source>
</evidence>
<feature type="domain" description="Caspase family p20" evidence="7">
    <location>
        <begin position="5"/>
        <end position="128"/>
    </location>
</feature>
<dbReference type="GO" id="GO:0004197">
    <property type="term" value="F:cysteine-type endopeptidase activity"/>
    <property type="evidence" value="ECO:0007669"/>
    <property type="project" value="InterPro"/>
</dbReference>
<keyword evidence="9" id="KW-1185">Reference proteome</keyword>
<dbReference type="InterPro" id="IPR016129">
    <property type="entry name" value="Caspase_his_AS"/>
</dbReference>
<evidence type="ECO:0000259" key="7">
    <source>
        <dbReference type="PROSITE" id="PS50208"/>
    </source>
</evidence>
<keyword evidence="6" id="KW-0865">Zymogen</keyword>
<dbReference type="GO" id="GO:0006915">
    <property type="term" value="P:apoptotic process"/>
    <property type="evidence" value="ECO:0007669"/>
    <property type="project" value="UniProtKB-KW"/>
</dbReference>
<reference evidence="8" key="1">
    <citation type="submission" date="2021-03" db="EMBL/GenBank/DDBJ databases">
        <authorList>
            <person name="Bekaert M."/>
        </authorList>
    </citation>
    <scope>NUCLEOTIDE SEQUENCE</scope>
</reference>
<dbReference type="Gene3D" id="3.40.50.1460">
    <property type="match status" value="1"/>
</dbReference>
<dbReference type="InterPro" id="IPR029030">
    <property type="entry name" value="Caspase-like_dom_sf"/>
</dbReference>
<keyword evidence="3" id="KW-0053">Apoptosis</keyword>
<dbReference type="PROSITE" id="PS50208">
    <property type="entry name" value="CASPASE_P20"/>
    <property type="match status" value="1"/>
</dbReference>
<dbReference type="AlphaFoldDB" id="A0A8S3UTR4"/>
<dbReference type="SMART" id="SM00115">
    <property type="entry name" value="CASc"/>
    <property type="match status" value="1"/>
</dbReference>
<evidence type="ECO:0000256" key="6">
    <source>
        <dbReference type="ARBA" id="ARBA00023145"/>
    </source>
</evidence>
<dbReference type="InterPro" id="IPR001309">
    <property type="entry name" value="Pept_C14_p20"/>
</dbReference>
<dbReference type="InterPro" id="IPR011600">
    <property type="entry name" value="Pept_C14_caspase"/>
</dbReference>
<dbReference type="Proteomes" id="UP000683360">
    <property type="component" value="Unassembled WGS sequence"/>
</dbReference>
<dbReference type="GO" id="GO:0043067">
    <property type="term" value="P:regulation of programmed cell death"/>
    <property type="evidence" value="ECO:0007669"/>
    <property type="project" value="UniProtKB-ARBA"/>
</dbReference>
<dbReference type="InterPro" id="IPR033139">
    <property type="entry name" value="Caspase_cys_AS"/>
</dbReference>
<dbReference type="GO" id="GO:0005737">
    <property type="term" value="C:cytoplasm"/>
    <property type="evidence" value="ECO:0007669"/>
    <property type="project" value="UniProtKB-ARBA"/>
</dbReference>
<accession>A0A8S3UTR4</accession>
<proteinExistence type="inferred from homology"/>
<protein>
    <submittedName>
        <fullName evidence="8">CASP8</fullName>
        <ecNumber evidence="8">3.4.22.61</ecNumber>
    </submittedName>
</protein>
<dbReference type="EMBL" id="CAJPWZ010002834">
    <property type="protein sequence ID" value="CAG2246135.1"/>
    <property type="molecule type" value="Genomic_DNA"/>
</dbReference>
<dbReference type="OrthoDB" id="6157570at2759"/>